<dbReference type="AlphaFoldDB" id="A0A8J7GMC5"/>
<organism evidence="1 2">
    <name type="scientific">Longispora fulva</name>
    <dbReference type="NCBI Taxonomy" id="619741"/>
    <lineage>
        <taxon>Bacteria</taxon>
        <taxon>Bacillati</taxon>
        <taxon>Actinomycetota</taxon>
        <taxon>Actinomycetes</taxon>
        <taxon>Micromonosporales</taxon>
        <taxon>Micromonosporaceae</taxon>
        <taxon>Longispora</taxon>
    </lineage>
</organism>
<dbReference type="EMBL" id="JADOUF010000001">
    <property type="protein sequence ID" value="MBG6135704.1"/>
    <property type="molecule type" value="Genomic_DNA"/>
</dbReference>
<proteinExistence type="predicted"/>
<evidence type="ECO:0000313" key="1">
    <source>
        <dbReference type="EMBL" id="MBG6135704.1"/>
    </source>
</evidence>
<comment type="caution">
    <text evidence="1">The sequence shown here is derived from an EMBL/GenBank/DDBJ whole genome shotgun (WGS) entry which is preliminary data.</text>
</comment>
<gene>
    <name evidence="1" type="ORF">IW245_001898</name>
</gene>
<dbReference type="Proteomes" id="UP000622552">
    <property type="component" value="Unassembled WGS sequence"/>
</dbReference>
<dbReference type="RefSeq" id="WP_197002775.1">
    <property type="nucleotide sequence ID" value="NZ_BONS01000002.1"/>
</dbReference>
<name>A0A8J7GMC5_9ACTN</name>
<keyword evidence="2" id="KW-1185">Reference proteome</keyword>
<reference evidence="1" key="1">
    <citation type="submission" date="2020-11" db="EMBL/GenBank/DDBJ databases">
        <title>Sequencing the genomes of 1000 actinobacteria strains.</title>
        <authorList>
            <person name="Klenk H.-P."/>
        </authorList>
    </citation>
    <scope>NUCLEOTIDE SEQUENCE</scope>
    <source>
        <strain evidence="1">DSM 45356</strain>
    </source>
</reference>
<sequence length="81" mass="8797">MRIRFTADGPEPLSVTFEPSGMEYEIASGAYVDVEWPAGDSTVNGLSAEVEHSSYGLRIVNHSDAIARAWDSHGEELMILG</sequence>
<protein>
    <submittedName>
        <fullName evidence="1">Uncharacterized protein</fullName>
    </submittedName>
</protein>
<evidence type="ECO:0000313" key="2">
    <source>
        <dbReference type="Proteomes" id="UP000622552"/>
    </source>
</evidence>
<accession>A0A8J7GMC5</accession>